<evidence type="ECO:0000313" key="2">
    <source>
        <dbReference type="Proteomes" id="UP001214250"/>
    </source>
</evidence>
<keyword evidence="2" id="KW-1185">Reference proteome</keyword>
<evidence type="ECO:0008006" key="3">
    <source>
        <dbReference type="Google" id="ProtNLM"/>
    </source>
</evidence>
<organism evidence="1 2">
    <name type="scientific">Lentisphaera profundi</name>
    <dbReference type="NCBI Taxonomy" id="1658616"/>
    <lineage>
        <taxon>Bacteria</taxon>
        <taxon>Pseudomonadati</taxon>
        <taxon>Lentisphaerota</taxon>
        <taxon>Lentisphaeria</taxon>
        <taxon>Lentisphaerales</taxon>
        <taxon>Lentisphaeraceae</taxon>
        <taxon>Lentisphaera</taxon>
    </lineage>
</organism>
<dbReference type="EMBL" id="CP117811">
    <property type="protein sequence ID" value="WDE95388.1"/>
    <property type="molecule type" value="Genomic_DNA"/>
</dbReference>
<protein>
    <recommendedName>
        <fullName evidence="3">Glycoside hydrolase family 42 N-terminal domain-containing protein</fullName>
    </recommendedName>
</protein>
<name>A0ABY7VMV7_9BACT</name>
<proteinExistence type="predicted"/>
<dbReference type="Pfam" id="PF03659">
    <property type="entry name" value="Glyco_hydro_71"/>
    <property type="match status" value="1"/>
</dbReference>
<gene>
    <name evidence="1" type="ORF">PQO03_06615</name>
</gene>
<dbReference type="PROSITE" id="PS51257">
    <property type="entry name" value="PROKAR_LIPOPROTEIN"/>
    <property type="match status" value="1"/>
</dbReference>
<dbReference type="InterPro" id="IPR005197">
    <property type="entry name" value="Glyco_hydro_71"/>
</dbReference>
<sequence length="556" mass="64747">MKQFKFILLGLFSLLSCQCDFEKNSKQEQAHNSSVISDVPILMNRLDLPMASQKTLVAHFMTGDIDYDFGGRPGGLSRNLDWYKHDGEFSELGGVNQVAPMDMFLYKRGERSLDEVVSQELRAASVAGIEAFHFYYPEVNHKGFMADYNAVVESFFRVASKTYPHFKFTLCLSNANEGLEEDKIERWSESIRNLVESVRSYDHWLKTPDGRTIFYLWNNDALADDMNHKPWSIDQFPDRIKSVAEAHEKLAQAIGLEIAYMYDLRFPANHDLSAKVLEYFPGVWTWTDSTKHLNDFRRINKLCRVKKRDFCLTVYPDYYTSKLYWKDSSKGHSMLSYKDLKTVKVDAVERHYQNCALSLLYRELFEFALAEDLQWISLATWNDFPEGHHIAPEINHNFVPMVLMEYYCNQWKDKELEIKESISVFYKKYRHDIVPKYDVKIHTKERIGEEQLEDFIEVVSILDKPGEIYINGKFAGEIATGLQTVKLPSEVGPVSVELRRGSKPILSLAPPQKIHEQPYRTDRLTYMYSSRFDEYFEKIFGTEKSLPDFLKSGNTK</sequence>
<evidence type="ECO:0000313" key="1">
    <source>
        <dbReference type="EMBL" id="WDE95388.1"/>
    </source>
</evidence>
<dbReference type="Proteomes" id="UP001214250">
    <property type="component" value="Chromosome 1"/>
</dbReference>
<dbReference type="RefSeq" id="WP_274148901.1">
    <property type="nucleotide sequence ID" value="NZ_CP117811.1"/>
</dbReference>
<dbReference type="Gene3D" id="3.20.20.80">
    <property type="entry name" value="Glycosidases"/>
    <property type="match status" value="1"/>
</dbReference>
<accession>A0ABY7VMV7</accession>
<reference evidence="1 2" key="1">
    <citation type="submission" date="2023-02" db="EMBL/GenBank/DDBJ databases">
        <title>Genome sequence of Lentisphaera profundi SAORIC-696.</title>
        <authorList>
            <person name="Kim e."/>
            <person name="Cho J.-C."/>
            <person name="Choi A."/>
            <person name="Kang I."/>
        </authorList>
    </citation>
    <scope>NUCLEOTIDE SEQUENCE [LARGE SCALE GENOMIC DNA]</scope>
    <source>
        <strain evidence="1 2">SAORIC-696</strain>
    </source>
</reference>